<dbReference type="AlphaFoldDB" id="A0A9D4HJS7"/>
<dbReference type="Proteomes" id="UP000828390">
    <property type="component" value="Unassembled WGS sequence"/>
</dbReference>
<accession>A0A9D4HJS7</accession>
<name>A0A9D4HJS7_DREPO</name>
<gene>
    <name evidence="1" type="ORF">DPMN_064106</name>
</gene>
<reference evidence="1" key="1">
    <citation type="journal article" date="2019" name="bioRxiv">
        <title>The Genome of the Zebra Mussel, Dreissena polymorpha: A Resource for Invasive Species Research.</title>
        <authorList>
            <person name="McCartney M.A."/>
            <person name="Auch B."/>
            <person name="Kono T."/>
            <person name="Mallez S."/>
            <person name="Zhang Y."/>
            <person name="Obille A."/>
            <person name="Becker A."/>
            <person name="Abrahante J.E."/>
            <person name="Garbe J."/>
            <person name="Badalamenti J.P."/>
            <person name="Herman A."/>
            <person name="Mangelson H."/>
            <person name="Liachko I."/>
            <person name="Sullivan S."/>
            <person name="Sone E.D."/>
            <person name="Koren S."/>
            <person name="Silverstein K.A.T."/>
            <person name="Beckman K.B."/>
            <person name="Gohl D.M."/>
        </authorList>
    </citation>
    <scope>NUCLEOTIDE SEQUENCE</scope>
    <source>
        <strain evidence="1">Duluth1</strain>
        <tissue evidence="1">Whole animal</tissue>
    </source>
</reference>
<keyword evidence="2" id="KW-1185">Reference proteome</keyword>
<organism evidence="1 2">
    <name type="scientific">Dreissena polymorpha</name>
    <name type="common">Zebra mussel</name>
    <name type="synonym">Mytilus polymorpha</name>
    <dbReference type="NCBI Taxonomy" id="45954"/>
    <lineage>
        <taxon>Eukaryota</taxon>
        <taxon>Metazoa</taxon>
        <taxon>Spiralia</taxon>
        <taxon>Lophotrochozoa</taxon>
        <taxon>Mollusca</taxon>
        <taxon>Bivalvia</taxon>
        <taxon>Autobranchia</taxon>
        <taxon>Heteroconchia</taxon>
        <taxon>Euheterodonta</taxon>
        <taxon>Imparidentia</taxon>
        <taxon>Neoheterodontei</taxon>
        <taxon>Myida</taxon>
        <taxon>Dreissenoidea</taxon>
        <taxon>Dreissenidae</taxon>
        <taxon>Dreissena</taxon>
    </lineage>
</organism>
<reference evidence="1" key="2">
    <citation type="submission" date="2020-11" db="EMBL/GenBank/DDBJ databases">
        <authorList>
            <person name="McCartney M.A."/>
            <person name="Auch B."/>
            <person name="Kono T."/>
            <person name="Mallez S."/>
            <person name="Becker A."/>
            <person name="Gohl D.M."/>
            <person name="Silverstein K.A.T."/>
            <person name="Koren S."/>
            <person name="Bechman K.B."/>
            <person name="Herman A."/>
            <person name="Abrahante J.E."/>
            <person name="Garbe J."/>
        </authorList>
    </citation>
    <scope>NUCLEOTIDE SEQUENCE</scope>
    <source>
        <strain evidence="1">Duluth1</strain>
        <tissue evidence="1">Whole animal</tissue>
    </source>
</reference>
<proteinExistence type="predicted"/>
<comment type="caution">
    <text evidence="1">The sequence shown here is derived from an EMBL/GenBank/DDBJ whole genome shotgun (WGS) entry which is preliminary data.</text>
</comment>
<evidence type="ECO:0000313" key="2">
    <source>
        <dbReference type="Proteomes" id="UP000828390"/>
    </source>
</evidence>
<sequence length="67" mass="7531">MEMERSNIMVNSTTNTSAYITMNGENIEEVTSFKFFGVIMSKDGTRTAKVRTRTAIATAAITRHRKL</sequence>
<protein>
    <submittedName>
        <fullName evidence="1">Uncharacterized protein</fullName>
    </submittedName>
</protein>
<evidence type="ECO:0000313" key="1">
    <source>
        <dbReference type="EMBL" id="KAH3721187.1"/>
    </source>
</evidence>
<dbReference type="EMBL" id="JAIWYP010000013">
    <property type="protein sequence ID" value="KAH3721187.1"/>
    <property type="molecule type" value="Genomic_DNA"/>
</dbReference>